<evidence type="ECO:0000313" key="2">
    <source>
        <dbReference type="Proteomes" id="UP000292082"/>
    </source>
</evidence>
<dbReference type="EMBL" id="ML145084">
    <property type="protein sequence ID" value="TBU65353.1"/>
    <property type="molecule type" value="Genomic_DNA"/>
</dbReference>
<evidence type="ECO:0000313" key="1">
    <source>
        <dbReference type="EMBL" id="TBU65353.1"/>
    </source>
</evidence>
<gene>
    <name evidence="1" type="ORF">BD310DRAFT_4803</name>
</gene>
<name>A0A4Q9QC78_9APHY</name>
<accession>A0A4Q9QC78</accession>
<keyword evidence="2" id="KW-1185">Reference proteome</keyword>
<proteinExistence type="predicted"/>
<dbReference type="AlphaFoldDB" id="A0A4Q9QC78"/>
<organism evidence="1 2">
    <name type="scientific">Dichomitus squalens</name>
    <dbReference type="NCBI Taxonomy" id="114155"/>
    <lineage>
        <taxon>Eukaryota</taxon>
        <taxon>Fungi</taxon>
        <taxon>Dikarya</taxon>
        <taxon>Basidiomycota</taxon>
        <taxon>Agaricomycotina</taxon>
        <taxon>Agaricomycetes</taxon>
        <taxon>Polyporales</taxon>
        <taxon>Polyporaceae</taxon>
        <taxon>Dichomitus</taxon>
    </lineage>
</organism>
<protein>
    <submittedName>
        <fullName evidence="1">Uncharacterized protein</fullName>
    </submittedName>
</protein>
<dbReference type="Proteomes" id="UP000292082">
    <property type="component" value="Unassembled WGS sequence"/>
</dbReference>
<reference evidence="1 2" key="1">
    <citation type="submission" date="2019-01" db="EMBL/GenBank/DDBJ databases">
        <title>Draft genome sequences of three monokaryotic isolates of the white-rot basidiomycete fungus Dichomitus squalens.</title>
        <authorList>
            <consortium name="DOE Joint Genome Institute"/>
            <person name="Lopez S.C."/>
            <person name="Andreopoulos B."/>
            <person name="Pangilinan J."/>
            <person name="Lipzen A."/>
            <person name="Riley R."/>
            <person name="Ahrendt S."/>
            <person name="Ng V."/>
            <person name="Barry K."/>
            <person name="Daum C."/>
            <person name="Grigoriev I.V."/>
            <person name="Hilden K.S."/>
            <person name="Makela M.R."/>
            <person name="de Vries R.P."/>
        </authorList>
    </citation>
    <scope>NUCLEOTIDE SEQUENCE [LARGE SCALE GENOMIC DNA]</scope>
    <source>
        <strain evidence="1 2">CBS 464.89</strain>
    </source>
</reference>
<sequence length="222" mass="25112">MLVHQEVPIFQVVQAMQRLRAIEMSICMRERQAGSVAGHAFLYVRSLPRTLSCLTEMLRLAVDSEPHAQGFLDPLLVLDSPHATFQEIVRPDHVPAEIIRHSSTTLAPKNTPPSSLSRSHQTYAATSKKWCTVRADCIRVSSVRMFLYRARVPELHEVGNEGQSLVLQDERLCAGDATAKTRKRFRIPVRSPPLKKCRREVESRRTLRCEAIIPGSKLHMAQ</sequence>